<dbReference type="GO" id="GO:0005524">
    <property type="term" value="F:ATP binding"/>
    <property type="evidence" value="ECO:0007669"/>
    <property type="project" value="UniProtKB-KW"/>
</dbReference>
<organism evidence="7">
    <name type="scientific">freshwater metagenome</name>
    <dbReference type="NCBI Taxonomy" id="449393"/>
    <lineage>
        <taxon>unclassified sequences</taxon>
        <taxon>metagenomes</taxon>
        <taxon>ecological metagenomes</taxon>
    </lineage>
</organism>
<dbReference type="GO" id="GO:0004359">
    <property type="term" value="F:glutaminase activity"/>
    <property type="evidence" value="ECO:0007669"/>
    <property type="project" value="InterPro"/>
</dbReference>
<dbReference type="InterPro" id="IPR036526">
    <property type="entry name" value="C-N_Hydrolase_sf"/>
</dbReference>
<keyword evidence="5" id="KW-0520">NAD</keyword>
<evidence type="ECO:0000313" key="7">
    <source>
        <dbReference type="EMBL" id="CAB4537396.1"/>
    </source>
</evidence>
<accession>A0A6J6BEQ3</accession>
<protein>
    <submittedName>
        <fullName evidence="7">Unannotated protein</fullName>
    </submittedName>
</protein>
<dbReference type="UniPathway" id="UPA00253"/>
<evidence type="ECO:0000256" key="1">
    <source>
        <dbReference type="ARBA" id="ARBA00004790"/>
    </source>
</evidence>
<gene>
    <name evidence="7" type="ORF">UFOPK1421_00448</name>
</gene>
<dbReference type="Gene3D" id="3.40.50.620">
    <property type="entry name" value="HUPs"/>
    <property type="match status" value="1"/>
</dbReference>
<dbReference type="GO" id="GO:0009435">
    <property type="term" value="P:NAD+ biosynthetic process"/>
    <property type="evidence" value="ECO:0007669"/>
    <property type="project" value="UniProtKB-UniPathway"/>
</dbReference>
<dbReference type="InterPro" id="IPR003694">
    <property type="entry name" value="NAD_synthase"/>
</dbReference>
<name>A0A6J6BEQ3_9ZZZZ</name>
<keyword evidence="2" id="KW-0436">Ligase</keyword>
<dbReference type="GO" id="GO:0005737">
    <property type="term" value="C:cytoplasm"/>
    <property type="evidence" value="ECO:0007669"/>
    <property type="project" value="InterPro"/>
</dbReference>
<feature type="domain" description="CN hydrolase" evidence="6">
    <location>
        <begin position="1"/>
        <end position="63"/>
    </location>
</feature>
<dbReference type="EMBL" id="CAEZSL010000034">
    <property type="protein sequence ID" value="CAB4537396.1"/>
    <property type="molecule type" value="Genomic_DNA"/>
</dbReference>
<keyword evidence="4" id="KW-0067">ATP-binding</keyword>
<dbReference type="NCBIfam" id="NF010588">
    <property type="entry name" value="PRK13981.1"/>
    <property type="match status" value="1"/>
</dbReference>
<sequence length="359" mass="39144">MQRQEMLSGRARENNCAIVYVNQVGGQDELVFDACSMVFDAAGKMLARAPQFATGLTVVELDLASTTNALTTVAPISSRYEEMYGALVLGTRDYVRKNKFTDVVIGLSGGIDSSIVAALAVEALGAEHVHGVAMPSRYSSDGSQTDAYALADALGIDCQTISIEPVFEAYLAMLAPSFAGREADLTEENLQSRCRGQILMALSNKFGWMVLTTGNKSELAVGYFTIYGDSVGGYAVIKDLLKTDVFGLSRYVNERAGREIIPESVLTKPPSAELRPDQRDDQSLPPYDILDPILALYVEQDRTAAEIIELGHPEDIVRRIARLVDLSEYKRRQGAPGVRVSEKAFGKDRRLPITNGYRG</sequence>
<evidence type="ECO:0000259" key="6">
    <source>
        <dbReference type="PROSITE" id="PS50263"/>
    </source>
</evidence>
<dbReference type="PANTHER" id="PTHR23090">
    <property type="entry name" value="NH 3 /GLUTAMINE-DEPENDENT NAD + SYNTHETASE"/>
    <property type="match status" value="1"/>
</dbReference>
<reference evidence="7" key="1">
    <citation type="submission" date="2020-05" db="EMBL/GenBank/DDBJ databases">
        <authorList>
            <person name="Chiriac C."/>
            <person name="Salcher M."/>
            <person name="Ghai R."/>
            <person name="Kavagutti S V."/>
        </authorList>
    </citation>
    <scope>NUCLEOTIDE SEQUENCE</scope>
</reference>
<dbReference type="AlphaFoldDB" id="A0A6J6BEQ3"/>
<dbReference type="SUPFAM" id="SSF56317">
    <property type="entry name" value="Carbon-nitrogen hydrolase"/>
    <property type="match status" value="1"/>
</dbReference>
<dbReference type="InterPro" id="IPR022310">
    <property type="entry name" value="NAD/GMP_synthase"/>
</dbReference>
<proteinExistence type="predicted"/>
<dbReference type="FunFam" id="3.40.50.620:FF:000106">
    <property type="entry name" value="Glutamine-dependent NAD(+) synthetase"/>
    <property type="match status" value="1"/>
</dbReference>
<dbReference type="SUPFAM" id="SSF52402">
    <property type="entry name" value="Adenine nucleotide alpha hydrolases-like"/>
    <property type="match status" value="1"/>
</dbReference>
<keyword evidence="3" id="KW-0547">Nucleotide-binding</keyword>
<dbReference type="PROSITE" id="PS50263">
    <property type="entry name" value="CN_HYDROLASE"/>
    <property type="match status" value="1"/>
</dbReference>
<dbReference type="PANTHER" id="PTHR23090:SF9">
    <property type="entry name" value="GLUTAMINE-DEPENDENT NAD(+) SYNTHETASE"/>
    <property type="match status" value="1"/>
</dbReference>
<dbReference type="NCBIfam" id="TIGR00552">
    <property type="entry name" value="nadE"/>
    <property type="match status" value="1"/>
</dbReference>
<comment type="pathway">
    <text evidence="1">Cofactor biosynthesis; NAD(+) biosynthesis.</text>
</comment>
<dbReference type="GO" id="GO:0003952">
    <property type="term" value="F:NAD+ synthase (glutamine-hydrolyzing) activity"/>
    <property type="evidence" value="ECO:0007669"/>
    <property type="project" value="InterPro"/>
</dbReference>
<evidence type="ECO:0000256" key="4">
    <source>
        <dbReference type="ARBA" id="ARBA00022840"/>
    </source>
</evidence>
<evidence type="ECO:0000256" key="2">
    <source>
        <dbReference type="ARBA" id="ARBA00022598"/>
    </source>
</evidence>
<evidence type="ECO:0000256" key="5">
    <source>
        <dbReference type="ARBA" id="ARBA00023027"/>
    </source>
</evidence>
<evidence type="ECO:0000256" key="3">
    <source>
        <dbReference type="ARBA" id="ARBA00022741"/>
    </source>
</evidence>
<dbReference type="InterPro" id="IPR014729">
    <property type="entry name" value="Rossmann-like_a/b/a_fold"/>
</dbReference>
<dbReference type="Gene3D" id="3.60.110.10">
    <property type="entry name" value="Carbon-nitrogen hydrolase"/>
    <property type="match status" value="1"/>
</dbReference>
<dbReference type="InterPro" id="IPR003010">
    <property type="entry name" value="C-N_Hydrolase"/>
</dbReference>
<dbReference type="Pfam" id="PF00795">
    <property type="entry name" value="CN_hydrolase"/>
    <property type="match status" value="1"/>
</dbReference>
<dbReference type="CDD" id="cd00553">
    <property type="entry name" value="NAD_synthase"/>
    <property type="match status" value="1"/>
</dbReference>
<dbReference type="Pfam" id="PF02540">
    <property type="entry name" value="NAD_synthase"/>
    <property type="match status" value="1"/>
</dbReference>